<keyword evidence="2" id="KW-0812">Transmembrane</keyword>
<organism evidence="3 5">
    <name type="scientific">Treponema socranskii subsp. socranskii VPI DR56BR1116 = ATCC 35536</name>
    <dbReference type="NCBI Taxonomy" id="1125725"/>
    <lineage>
        <taxon>Bacteria</taxon>
        <taxon>Pseudomonadati</taxon>
        <taxon>Spirochaetota</taxon>
        <taxon>Spirochaetia</taxon>
        <taxon>Spirochaetales</taxon>
        <taxon>Treponemataceae</taxon>
        <taxon>Treponema</taxon>
    </lineage>
</organism>
<keyword evidence="2" id="KW-0472">Membrane</keyword>
<sequence length="87" mass="9735">MTGTIISTAISVVMAVFAAGAFYIAHIERRARRKVNREYMEMVEHERQMAGSVTDANAKKEELQSGDNSADFDAGIDVLHEYAEKKR</sequence>
<feature type="transmembrane region" description="Helical" evidence="2">
    <location>
        <begin position="6"/>
        <end position="25"/>
    </location>
</feature>
<dbReference type="RefSeq" id="WP_021329321.1">
    <property type="nucleotide sequence ID" value="NZ_AUZJ01000005.1"/>
</dbReference>
<accession>U2N0Y7</accession>
<keyword evidence="6" id="KW-1185">Reference proteome</keyword>
<gene>
    <name evidence="4" type="ORF">HMPREF0860_1593</name>
    <name evidence="3" type="ORF">HMPREF1325_1328</name>
</gene>
<evidence type="ECO:0000313" key="4">
    <source>
        <dbReference type="EMBL" id="ERK05084.1"/>
    </source>
</evidence>
<dbReference type="STRING" id="1125725.HMPREF1325_1328"/>
<keyword evidence="2" id="KW-1133">Transmembrane helix</keyword>
<evidence type="ECO:0000313" key="6">
    <source>
        <dbReference type="Proteomes" id="UP000016646"/>
    </source>
</evidence>
<evidence type="ECO:0000313" key="3">
    <source>
        <dbReference type="EMBL" id="ERF61775.1"/>
    </source>
</evidence>
<reference evidence="5 6" key="1">
    <citation type="submission" date="2013-08" db="EMBL/GenBank/DDBJ databases">
        <authorList>
            <person name="Durkin A.S."/>
            <person name="Haft D.R."/>
            <person name="McCorrison J."/>
            <person name="Torralba M."/>
            <person name="Gillis M."/>
            <person name="Haft D.H."/>
            <person name="Methe B."/>
            <person name="Sutton G."/>
            <person name="Nelson K.E."/>
        </authorList>
    </citation>
    <scope>NUCLEOTIDE SEQUENCE [LARGE SCALE GENOMIC DNA]</scope>
    <source>
        <strain evidence="4 6">ATCC 35536</strain>
        <strain evidence="3 5">VPI DR56BR1116</strain>
    </source>
</reference>
<evidence type="ECO:0000313" key="5">
    <source>
        <dbReference type="Proteomes" id="UP000016412"/>
    </source>
</evidence>
<evidence type="ECO:0000256" key="1">
    <source>
        <dbReference type="SAM" id="MobiDB-lite"/>
    </source>
</evidence>
<comment type="caution">
    <text evidence="3">The sequence shown here is derived from an EMBL/GenBank/DDBJ whole genome shotgun (WGS) entry which is preliminary data.</text>
</comment>
<feature type="region of interest" description="Disordered" evidence="1">
    <location>
        <begin position="50"/>
        <end position="72"/>
    </location>
</feature>
<dbReference type="EMBL" id="AUZJ01000005">
    <property type="protein sequence ID" value="ERF61775.1"/>
    <property type="molecule type" value="Genomic_DNA"/>
</dbReference>
<dbReference type="Proteomes" id="UP000016412">
    <property type="component" value="Unassembled WGS sequence"/>
</dbReference>
<protein>
    <submittedName>
        <fullName evidence="3">Uncharacterized protein</fullName>
    </submittedName>
</protein>
<dbReference type="AlphaFoldDB" id="U2N0Y7"/>
<name>U2N0Y7_TRESO</name>
<dbReference type="Proteomes" id="UP000016646">
    <property type="component" value="Unassembled WGS sequence"/>
</dbReference>
<dbReference type="EMBL" id="AVQI01000002">
    <property type="protein sequence ID" value="ERK05084.1"/>
    <property type="molecule type" value="Genomic_DNA"/>
</dbReference>
<dbReference type="PATRIC" id="fig|1125725.3.peg.211"/>
<proteinExistence type="predicted"/>
<evidence type="ECO:0000256" key="2">
    <source>
        <dbReference type="SAM" id="Phobius"/>
    </source>
</evidence>